<name>A0A0M3IDW3_ASCLU</name>
<dbReference type="GO" id="GO:0032979">
    <property type="term" value="P:protein insertion into mitochondrial inner membrane from matrix"/>
    <property type="evidence" value="ECO:0007669"/>
    <property type="project" value="TreeGrafter"/>
</dbReference>
<evidence type="ECO:0000313" key="1">
    <source>
        <dbReference type="Proteomes" id="UP000036681"/>
    </source>
</evidence>
<evidence type="ECO:0000313" key="2">
    <source>
        <dbReference type="WBParaSite" id="ALUE_0001624201-mRNA-1"/>
    </source>
</evidence>
<keyword evidence="1" id="KW-1185">Reference proteome</keyword>
<dbReference type="PANTHER" id="PTHR13333:SF5">
    <property type="entry name" value="M-AAA PROTEASE-INTERACTING PROTEIN 1, MITOCHONDRIAL"/>
    <property type="match status" value="1"/>
</dbReference>
<sequence>MLPMSRSSTFLLASLRQCRASLLSSCSTKFARAVTLQPEPEHGCNSPKKEANRQMFTLLPRRGVVIPSFDLQRRLCNMLSQFIYQRFFEKEYTLEGFLNGITEAAILCGQHISNGNWDRLGAIMNSEAVDELRERYDSLSENDKSRLRFTVDDVICSFIHSTFISGRRIFRISKPSNFAFYAIAVLYIRRDTSVNMDEAPEKLLETSPPGSIMISNVTISRPLNPLGIWKVTKINFFDYYN</sequence>
<protein>
    <submittedName>
        <fullName evidence="2">Tim44 domain-containing protein</fullName>
    </submittedName>
</protein>
<organism evidence="1 2">
    <name type="scientific">Ascaris lumbricoides</name>
    <name type="common">Giant roundworm</name>
    <dbReference type="NCBI Taxonomy" id="6252"/>
    <lineage>
        <taxon>Eukaryota</taxon>
        <taxon>Metazoa</taxon>
        <taxon>Ecdysozoa</taxon>
        <taxon>Nematoda</taxon>
        <taxon>Chromadorea</taxon>
        <taxon>Rhabditida</taxon>
        <taxon>Spirurina</taxon>
        <taxon>Ascaridomorpha</taxon>
        <taxon>Ascaridoidea</taxon>
        <taxon>Ascarididae</taxon>
        <taxon>Ascaris</taxon>
    </lineage>
</organism>
<dbReference type="GO" id="GO:0005743">
    <property type="term" value="C:mitochondrial inner membrane"/>
    <property type="evidence" value="ECO:0007669"/>
    <property type="project" value="TreeGrafter"/>
</dbReference>
<dbReference type="AlphaFoldDB" id="A0A0M3IDW3"/>
<accession>A0A0M3IDW3</accession>
<proteinExistence type="predicted"/>
<dbReference type="GO" id="GO:0043022">
    <property type="term" value="F:ribosome binding"/>
    <property type="evidence" value="ECO:0007669"/>
    <property type="project" value="TreeGrafter"/>
</dbReference>
<dbReference type="PANTHER" id="PTHR13333">
    <property type="entry name" value="M-AAA PROTEASE-INTERACTING PROTEIN 1, MITOCHONDRIAL"/>
    <property type="match status" value="1"/>
</dbReference>
<dbReference type="Proteomes" id="UP000036681">
    <property type="component" value="Unplaced"/>
</dbReference>
<reference evidence="2" key="1">
    <citation type="submission" date="2017-02" db="UniProtKB">
        <authorList>
            <consortium name="WormBaseParasite"/>
        </authorList>
    </citation>
    <scope>IDENTIFICATION</scope>
</reference>
<dbReference type="WBParaSite" id="ALUE_0001624201-mRNA-1">
    <property type="protein sequence ID" value="ALUE_0001624201-mRNA-1"/>
    <property type="gene ID" value="ALUE_0001624201"/>
</dbReference>